<keyword evidence="5 9" id="KW-1133">Transmembrane helix</keyword>
<evidence type="ECO:0000256" key="9">
    <source>
        <dbReference type="SAM" id="Phobius"/>
    </source>
</evidence>
<dbReference type="PANTHER" id="PTHR33281:SF19">
    <property type="entry name" value="VOLTAGE-DEPENDENT ANION CHANNEL-FORMING PROTEIN YNEE"/>
    <property type="match status" value="1"/>
</dbReference>
<evidence type="ECO:0000256" key="8">
    <source>
        <dbReference type="ARBA" id="ARBA00034708"/>
    </source>
</evidence>
<evidence type="ECO:0000313" key="10">
    <source>
        <dbReference type="EMBL" id="MFK4754550.1"/>
    </source>
</evidence>
<keyword evidence="2" id="KW-0813">Transport</keyword>
<evidence type="ECO:0000256" key="7">
    <source>
        <dbReference type="ARBA" id="ARBA00023136"/>
    </source>
</evidence>
<evidence type="ECO:0000313" key="11">
    <source>
        <dbReference type="Proteomes" id="UP001620597"/>
    </source>
</evidence>
<protein>
    <submittedName>
        <fullName evidence="10">Bestrophin family ion channel</fullName>
    </submittedName>
</protein>
<evidence type="ECO:0000256" key="4">
    <source>
        <dbReference type="ARBA" id="ARBA00022692"/>
    </source>
</evidence>
<keyword evidence="4 9" id="KW-0812">Transmembrane</keyword>
<sequence length="310" mass="34577">MIVRERPHALALLFVWRGSILPDIALHLLALLLFAAGVVVIHTDHWANLAQYSVAPFTLLGIALSLFLGFRNNACYDRWWEGRQQWGQMISNVRSLARSAHILLPASRRLTLLAWCAVFYHALRLQLRRQPLSMAILQQQLPDWVLACLPVTELEQVIGSGNVADGVCQNMAEQLRQAYVANELDTQGIRILDEHVSGLATVQAGCERLSSTPLPFAYSLLTHRTAYLYCYLLPFGLVGSMGWMTPVFLVIVAYTFFGLDALAQQLEEPFGSASNHLPLDALCRVNDRSLAQALGLPVPDLMTPKQHVLR</sequence>
<keyword evidence="7 9" id="KW-0472">Membrane</keyword>
<dbReference type="PANTHER" id="PTHR33281">
    <property type="entry name" value="UPF0187 PROTEIN YNEE"/>
    <property type="match status" value="1"/>
</dbReference>
<dbReference type="Proteomes" id="UP001620597">
    <property type="component" value="Unassembled WGS sequence"/>
</dbReference>
<feature type="transmembrane region" description="Helical" evidence="9">
    <location>
        <begin position="49"/>
        <end position="70"/>
    </location>
</feature>
<feature type="transmembrane region" description="Helical" evidence="9">
    <location>
        <begin position="228"/>
        <end position="257"/>
    </location>
</feature>
<accession>A0ABW8NNI3</accession>
<evidence type="ECO:0000256" key="3">
    <source>
        <dbReference type="ARBA" id="ARBA00022475"/>
    </source>
</evidence>
<evidence type="ECO:0000256" key="2">
    <source>
        <dbReference type="ARBA" id="ARBA00022448"/>
    </source>
</evidence>
<comment type="subcellular location">
    <subcellularLocation>
        <location evidence="1">Cell membrane</location>
        <topology evidence="1">Multi-pass membrane protein</topology>
    </subcellularLocation>
</comment>
<comment type="similarity">
    <text evidence="8">Belongs to the anion channel-forming bestrophin (TC 1.A.46) family.</text>
</comment>
<name>A0ABW8NNI3_9GAMM</name>
<evidence type="ECO:0000256" key="1">
    <source>
        <dbReference type="ARBA" id="ARBA00004651"/>
    </source>
</evidence>
<proteinExistence type="inferred from homology"/>
<evidence type="ECO:0000256" key="6">
    <source>
        <dbReference type="ARBA" id="ARBA00023065"/>
    </source>
</evidence>
<dbReference type="Pfam" id="PF25539">
    <property type="entry name" value="Bestrophin_2"/>
    <property type="match status" value="1"/>
</dbReference>
<evidence type="ECO:0000256" key="5">
    <source>
        <dbReference type="ARBA" id="ARBA00022989"/>
    </source>
</evidence>
<keyword evidence="6" id="KW-0406">Ion transport</keyword>
<dbReference type="InterPro" id="IPR044669">
    <property type="entry name" value="YneE/VCCN1/2-like"/>
</dbReference>
<comment type="caution">
    <text evidence="10">The sequence shown here is derived from an EMBL/GenBank/DDBJ whole genome shotgun (WGS) entry which is preliminary data.</text>
</comment>
<keyword evidence="11" id="KW-1185">Reference proteome</keyword>
<dbReference type="EMBL" id="JBBKTX010000033">
    <property type="protein sequence ID" value="MFK4754550.1"/>
    <property type="molecule type" value="Genomic_DNA"/>
</dbReference>
<reference evidence="10 11" key="1">
    <citation type="submission" date="2024-03" db="EMBL/GenBank/DDBJ databases">
        <title>High-quality draft genome sequence of Oceanobacter sp. wDCs-4.</title>
        <authorList>
            <person name="Dong C."/>
        </authorList>
    </citation>
    <scope>NUCLEOTIDE SEQUENCE [LARGE SCALE GENOMIC DNA]</scope>
    <source>
        <strain evidence="11">wDCs-4</strain>
    </source>
</reference>
<organism evidence="10 11">
    <name type="scientific">Oceanobacter antarcticus</name>
    <dbReference type="NCBI Taxonomy" id="3133425"/>
    <lineage>
        <taxon>Bacteria</taxon>
        <taxon>Pseudomonadati</taxon>
        <taxon>Pseudomonadota</taxon>
        <taxon>Gammaproteobacteria</taxon>
        <taxon>Oceanospirillales</taxon>
        <taxon>Oceanospirillaceae</taxon>
        <taxon>Oceanobacter</taxon>
    </lineage>
</organism>
<keyword evidence="3" id="KW-1003">Cell membrane</keyword>
<dbReference type="RefSeq" id="WP_416207393.1">
    <property type="nucleotide sequence ID" value="NZ_JBBKTX010000033.1"/>
</dbReference>
<gene>
    <name evidence="10" type="ORF">WG929_19260</name>
</gene>
<feature type="transmembrane region" description="Helical" evidence="9">
    <location>
        <begin position="20"/>
        <end position="43"/>
    </location>
</feature>